<dbReference type="PANTHER" id="PTHR22642:SF2">
    <property type="entry name" value="PROTEIN LONG AFTER FAR-RED 3"/>
    <property type="match status" value="1"/>
</dbReference>
<sequence length="536" mass="56926">MATTLYRNGTIYSAADPFATALLIDSDTVAWLGGEEAAERYVEKADEVIDLAGALITPAFVESHTHLAALGRNLGGADLGAASSGSQLLELLSARAKGAESVIIAQGWDETSWVDSSLPSETDLSSAAGGRPYYLARRDVHSALVNRELLDRLGLGSIASGVVRGAEHDQVRQALLAEGPGVEEFQRVALEHYAARGFATVVEMAAPHLEGREALDQLLAADQADLPQVYAYWGELVQEETAAEQLIRSFPQGRVLGLGGDLCVDGSIGSRTALLREDYADDAGNRGLAYLSIEEITAHLVACSSKGIQAAFHVIGDAALDLLLEGFDAAAEQVGVAKLQAARHRLEHAEMVDEATRARLLSYSITVSMQPGFDALWGGPEGMYEQRLGERAATMNNLSAMLSSGVPLVLGSDAPVTEVNGWAVVRAAMSMSNESGRISARAGFMGQTRSTYRAMGEMNPFAGQLLIGAPATFAIWSASELAIQTPDERISSWSTDARAGTPMLPVVDQEIPTCLRTVRAGVLLFDQLDQLNEPTA</sequence>
<organism evidence="2 3">
    <name type="scientific">Glutamicibacter ardleyensis</name>
    <dbReference type="NCBI Taxonomy" id="225894"/>
    <lineage>
        <taxon>Bacteria</taxon>
        <taxon>Bacillati</taxon>
        <taxon>Actinomycetota</taxon>
        <taxon>Actinomycetes</taxon>
        <taxon>Micrococcales</taxon>
        <taxon>Micrococcaceae</taxon>
        <taxon>Glutamicibacter</taxon>
    </lineage>
</organism>
<dbReference type="Proteomes" id="UP000606115">
    <property type="component" value="Unassembled WGS sequence"/>
</dbReference>
<dbReference type="SUPFAM" id="SSF51556">
    <property type="entry name" value="Metallo-dependent hydrolases"/>
    <property type="match status" value="1"/>
</dbReference>
<dbReference type="Pfam" id="PF07969">
    <property type="entry name" value="Amidohydro_3"/>
    <property type="match status" value="1"/>
</dbReference>
<dbReference type="SUPFAM" id="SSF51338">
    <property type="entry name" value="Composite domain of metallo-dependent hydrolases"/>
    <property type="match status" value="1"/>
</dbReference>
<keyword evidence="3" id="KW-1185">Reference proteome</keyword>
<reference evidence="3" key="1">
    <citation type="journal article" date="2019" name="Int. J. Syst. Evol. Microbiol.">
        <title>The Global Catalogue of Microorganisms (GCM) 10K type strain sequencing project: providing services to taxonomists for standard genome sequencing and annotation.</title>
        <authorList>
            <consortium name="The Broad Institute Genomics Platform"/>
            <consortium name="The Broad Institute Genome Sequencing Center for Infectious Disease"/>
            <person name="Wu L."/>
            <person name="Ma J."/>
        </authorList>
    </citation>
    <scope>NUCLEOTIDE SEQUENCE [LARGE SCALE GENOMIC DNA]</scope>
    <source>
        <strain evidence="3">CGMCC 1.3685</strain>
    </source>
</reference>
<dbReference type="Gene3D" id="3.10.310.70">
    <property type="match status" value="1"/>
</dbReference>
<name>A0ABQ2DQK0_9MICC</name>
<dbReference type="InterPro" id="IPR013108">
    <property type="entry name" value="Amidohydro_3"/>
</dbReference>
<comment type="caution">
    <text evidence="2">The sequence shown here is derived from an EMBL/GenBank/DDBJ whole genome shotgun (WGS) entry which is preliminary data.</text>
</comment>
<protein>
    <submittedName>
        <fullName evidence="2">Amidohydrolase</fullName>
    </submittedName>
</protein>
<proteinExistence type="predicted"/>
<dbReference type="RefSeq" id="WP_188685967.1">
    <property type="nucleotide sequence ID" value="NZ_BMKX01000006.1"/>
</dbReference>
<evidence type="ECO:0000259" key="1">
    <source>
        <dbReference type="Pfam" id="PF07969"/>
    </source>
</evidence>
<dbReference type="InterPro" id="IPR032466">
    <property type="entry name" value="Metal_Hydrolase"/>
</dbReference>
<dbReference type="Gene3D" id="2.30.40.10">
    <property type="entry name" value="Urease, subunit C, domain 1"/>
    <property type="match status" value="1"/>
</dbReference>
<dbReference type="Gene3D" id="3.20.20.140">
    <property type="entry name" value="Metal-dependent hydrolases"/>
    <property type="match status" value="1"/>
</dbReference>
<accession>A0ABQ2DQK0</accession>
<dbReference type="PANTHER" id="PTHR22642">
    <property type="entry name" value="IMIDAZOLONEPROPIONASE"/>
    <property type="match status" value="1"/>
</dbReference>
<dbReference type="InterPro" id="IPR011059">
    <property type="entry name" value="Metal-dep_hydrolase_composite"/>
</dbReference>
<feature type="domain" description="Amidohydrolase 3" evidence="1">
    <location>
        <begin position="47"/>
        <end position="514"/>
    </location>
</feature>
<dbReference type="GeneID" id="303304805"/>
<evidence type="ECO:0000313" key="3">
    <source>
        <dbReference type="Proteomes" id="UP000606115"/>
    </source>
</evidence>
<evidence type="ECO:0000313" key="2">
    <source>
        <dbReference type="EMBL" id="GGJ64657.1"/>
    </source>
</evidence>
<gene>
    <name evidence="2" type="ORF">GCM10007173_24510</name>
</gene>
<dbReference type="EMBL" id="BMKX01000006">
    <property type="protein sequence ID" value="GGJ64657.1"/>
    <property type="molecule type" value="Genomic_DNA"/>
</dbReference>